<dbReference type="InterPro" id="IPR050493">
    <property type="entry name" value="FAD-dep_Monooxygenase_BioMet"/>
</dbReference>
<dbReference type="InterPro" id="IPR002938">
    <property type="entry name" value="FAD-bd"/>
</dbReference>
<dbReference type="Gene3D" id="3.50.50.60">
    <property type="entry name" value="FAD/NAD(P)-binding domain"/>
    <property type="match status" value="1"/>
</dbReference>
<dbReference type="AlphaFoldDB" id="A0A6G1G6C6"/>
<keyword evidence="8" id="KW-1185">Reference proteome</keyword>
<dbReference type="SUPFAM" id="SSF51905">
    <property type="entry name" value="FAD/NAD(P)-binding domain"/>
    <property type="match status" value="1"/>
</dbReference>
<dbReference type="GeneID" id="54419885"/>
<evidence type="ECO:0000256" key="5">
    <source>
        <dbReference type="ARBA" id="ARBA00023033"/>
    </source>
</evidence>
<dbReference type="InterPro" id="IPR036188">
    <property type="entry name" value="FAD/NAD-bd_sf"/>
</dbReference>
<accession>A0A6G1G6C6</accession>
<comment type="similarity">
    <text evidence="1">Belongs to the paxM FAD-dependent monooxygenase family.</text>
</comment>
<evidence type="ECO:0000313" key="7">
    <source>
        <dbReference type="EMBL" id="KAF1813476.1"/>
    </source>
</evidence>
<reference evidence="9" key="3">
    <citation type="submission" date="2025-04" db="UniProtKB">
        <authorList>
            <consortium name="RefSeq"/>
        </authorList>
    </citation>
    <scope>IDENTIFICATION</scope>
    <source>
        <strain evidence="9">CBS 781.70</strain>
    </source>
</reference>
<dbReference type="GO" id="GO:0004497">
    <property type="term" value="F:monooxygenase activity"/>
    <property type="evidence" value="ECO:0007669"/>
    <property type="project" value="UniProtKB-KW"/>
</dbReference>
<reference evidence="9" key="2">
    <citation type="submission" date="2020-04" db="EMBL/GenBank/DDBJ databases">
        <authorList>
            <consortium name="NCBI Genome Project"/>
        </authorList>
    </citation>
    <scope>NUCLEOTIDE SEQUENCE</scope>
    <source>
        <strain evidence="9">CBS 781.70</strain>
    </source>
</reference>
<keyword evidence="4" id="KW-0560">Oxidoreductase</keyword>
<dbReference type="Pfam" id="PF01494">
    <property type="entry name" value="FAD_binding_3"/>
    <property type="match status" value="1"/>
</dbReference>
<dbReference type="OrthoDB" id="16820at2759"/>
<evidence type="ECO:0000256" key="3">
    <source>
        <dbReference type="ARBA" id="ARBA00022827"/>
    </source>
</evidence>
<sequence>MVQVAICGGGLAGATLALSLQKHGISCVIYDREAKDFAAGGNIALSPNALRVLDHAGVYDQVRNIGYAFETVAFTNGQGVELARVYNGSYKIYNFPALRIQRSELRDALIKQCRRVGVEIYYEKKCVGVTSEDDSSATIEFEDGETVTADYVVGCDGIHSKVRPFVRPHAKPEFQGLTGISGTFEMSDLADVDLQGLHLPCFLFGATGSFAIMPASSAGKSISYFATFETEEKSKEEWVAFDADKATLSKMVKERFLTSSSRWPPIVKALCERAAPESLTNWPFYQVSPGTNWTSPLKRVIVIGDAAHAMPPSGGQGGATSLEDAETLGYLFSRLYDSSFDQELRDQTVRSWEQHRITRLQKIQDFNTKNGNLRKTSKSVIQQSIKEWVIWALLKWMGPTMNSQWIYGYNAESVLAELW</sequence>
<reference evidence="7 9" key="1">
    <citation type="submission" date="2020-01" db="EMBL/GenBank/DDBJ databases">
        <authorList>
            <consortium name="DOE Joint Genome Institute"/>
            <person name="Haridas S."/>
            <person name="Albert R."/>
            <person name="Binder M."/>
            <person name="Bloem J."/>
            <person name="Labutti K."/>
            <person name="Salamov A."/>
            <person name="Andreopoulos B."/>
            <person name="Baker S.E."/>
            <person name="Barry K."/>
            <person name="Bills G."/>
            <person name="Bluhm B.H."/>
            <person name="Cannon C."/>
            <person name="Castanera R."/>
            <person name="Culley D.E."/>
            <person name="Daum C."/>
            <person name="Ezra D."/>
            <person name="Gonzalez J.B."/>
            <person name="Henrissat B."/>
            <person name="Kuo A."/>
            <person name="Liang C."/>
            <person name="Lipzen A."/>
            <person name="Lutzoni F."/>
            <person name="Magnuson J."/>
            <person name="Mondo S."/>
            <person name="Nolan M."/>
            <person name="Ohm R."/>
            <person name="Pangilinan J."/>
            <person name="Park H.-J."/>
            <person name="Ramirez L."/>
            <person name="Alfaro M."/>
            <person name="Sun H."/>
            <person name="Tritt A."/>
            <person name="Yoshinaga Y."/>
            <person name="Zwiers L.-H."/>
            <person name="Turgeon B.G."/>
            <person name="Goodwin S.B."/>
            <person name="Spatafora J.W."/>
            <person name="Crous P.W."/>
            <person name="Grigoriev I.V."/>
        </authorList>
    </citation>
    <scope>NUCLEOTIDE SEQUENCE</scope>
    <source>
        <strain evidence="7 9">CBS 781.70</strain>
    </source>
</reference>
<evidence type="ECO:0000256" key="2">
    <source>
        <dbReference type="ARBA" id="ARBA00022630"/>
    </source>
</evidence>
<keyword evidence="2" id="KW-0285">Flavoprotein</keyword>
<gene>
    <name evidence="7 9" type="ORF">P152DRAFT_457839</name>
</gene>
<dbReference type="RefSeq" id="XP_033535107.1">
    <property type="nucleotide sequence ID" value="XM_033679315.1"/>
</dbReference>
<proteinExistence type="inferred from homology"/>
<dbReference type="PRINTS" id="PR00420">
    <property type="entry name" value="RNGMNOXGNASE"/>
</dbReference>
<evidence type="ECO:0000259" key="6">
    <source>
        <dbReference type="Pfam" id="PF01494"/>
    </source>
</evidence>
<dbReference type="Proteomes" id="UP000504638">
    <property type="component" value="Unplaced"/>
</dbReference>
<dbReference type="PANTHER" id="PTHR13789">
    <property type="entry name" value="MONOOXYGENASE"/>
    <property type="match status" value="1"/>
</dbReference>
<organism evidence="7">
    <name type="scientific">Eremomyces bilateralis CBS 781.70</name>
    <dbReference type="NCBI Taxonomy" id="1392243"/>
    <lineage>
        <taxon>Eukaryota</taxon>
        <taxon>Fungi</taxon>
        <taxon>Dikarya</taxon>
        <taxon>Ascomycota</taxon>
        <taxon>Pezizomycotina</taxon>
        <taxon>Dothideomycetes</taxon>
        <taxon>Dothideomycetes incertae sedis</taxon>
        <taxon>Eremomycetales</taxon>
        <taxon>Eremomycetaceae</taxon>
        <taxon>Eremomyces</taxon>
    </lineage>
</organism>
<dbReference type="GO" id="GO:0071949">
    <property type="term" value="F:FAD binding"/>
    <property type="evidence" value="ECO:0007669"/>
    <property type="project" value="InterPro"/>
</dbReference>
<dbReference type="EMBL" id="ML975155">
    <property type="protein sequence ID" value="KAF1813476.1"/>
    <property type="molecule type" value="Genomic_DNA"/>
</dbReference>
<dbReference type="PANTHER" id="PTHR13789:SF309">
    <property type="entry name" value="PUTATIVE (AFU_ORTHOLOGUE AFUA_6G14510)-RELATED"/>
    <property type="match status" value="1"/>
</dbReference>
<evidence type="ECO:0000256" key="4">
    <source>
        <dbReference type="ARBA" id="ARBA00023002"/>
    </source>
</evidence>
<evidence type="ECO:0000313" key="9">
    <source>
        <dbReference type="RefSeq" id="XP_033535107.1"/>
    </source>
</evidence>
<feature type="domain" description="FAD-binding" evidence="6">
    <location>
        <begin position="2"/>
        <end position="346"/>
    </location>
</feature>
<evidence type="ECO:0000313" key="8">
    <source>
        <dbReference type="Proteomes" id="UP000504638"/>
    </source>
</evidence>
<keyword evidence="5" id="KW-0503">Monooxygenase</keyword>
<name>A0A6G1G6C6_9PEZI</name>
<keyword evidence="3" id="KW-0274">FAD</keyword>
<evidence type="ECO:0000256" key="1">
    <source>
        <dbReference type="ARBA" id="ARBA00007992"/>
    </source>
</evidence>
<protein>
    <submittedName>
        <fullName evidence="7 9">Salicylate hydroxylase</fullName>
    </submittedName>
</protein>